<evidence type="ECO:0000313" key="2">
    <source>
        <dbReference type="Proteomes" id="UP000469385"/>
    </source>
</evidence>
<organism evidence="1 2">
    <name type="scientific">Ramlibacter pinisoli</name>
    <dbReference type="NCBI Taxonomy" id="2682844"/>
    <lineage>
        <taxon>Bacteria</taxon>
        <taxon>Pseudomonadati</taxon>
        <taxon>Pseudomonadota</taxon>
        <taxon>Betaproteobacteria</taxon>
        <taxon>Burkholderiales</taxon>
        <taxon>Comamonadaceae</taxon>
        <taxon>Ramlibacter</taxon>
    </lineage>
</organism>
<protein>
    <submittedName>
        <fullName evidence="1">Uncharacterized protein</fullName>
    </submittedName>
</protein>
<dbReference type="EMBL" id="WSEL01000003">
    <property type="protein sequence ID" value="MVQ29425.1"/>
    <property type="molecule type" value="Genomic_DNA"/>
</dbReference>
<sequence>MTALVANSFSRFIEQVFTALDTVFDAAFAPAARSEMDEMLPKHLSDRAKRLVRADY</sequence>
<dbReference type="Proteomes" id="UP000469385">
    <property type="component" value="Unassembled WGS sequence"/>
</dbReference>
<name>A0A6N8IS67_9BURK</name>
<evidence type="ECO:0000313" key="1">
    <source>
        <dbReference type="EMBL" id="MVQ29425.1"/>
    </source>
</evidence>
<accession>A0A6N8IS67</accession>
<dbReference type="AlphaFoldDB" id="A0A6N8IS67"/>
<comment type="caution">
    <text evidence="1">The sequence shown here is derived from an EMBL/GenBank/DDBJ whole genome shotgun (WGS) entry which is preliminary data.</text>
</comment>
<keyword evidence="2" id="KW-1185">Reference proteome</keyword>
<reference evidence="1 2" key="1">
    <citation type="submission" date="2019-12" db="EMBL/GenBank/DDBJ databases">
        <authorList>
            <person name="Huq M.A."/>
        </authorList>
    </citation>
    <scope>NUCLEOTIDE SEQUENCE [LARGE SCALE GENOMIC DNA]</scope>
    <source>
        <strain evidence="1 2">MAH-25</strain>
    </source>
</reference>
<dbReference type="RefSeq" id="WP_157397430.1">
    <property type="nucleotide sequence ID" value="NZ_WSEL01000003.1"/>
</dbReference>
<proteinExistence type="predicted"/>
<gene>
    <name evidence="1" type="ORF">GON04_08200</name>
</gene>